<dbReference type="GO" id="GO:0005634">
    <property type="term" value="C:nucleus"/>
    <property type="evidence" value="ECO:0007669"/>
    <property type="project" value="TreeGrafter"/>
</dbReference>
<dbReference type="AlphaFoldDB" id="A0A6C0AZ75"/>
<protein>
    <recommendedName>
        <fullName evidence="1">Ribosomal RNA methyltransferase FtsJ domain-containing protein</fullName>
    </recommendedName>
</protein>
<evidence type="ECO:0000313" key="2">
    <source>
        <dbReference type="EMBL" id="QHS84836.1"/>
    </source>
</evidence>
<evidence type="ECO:0000259" key="1">
    <source>
        <dbReference type="Pfam" id="PF01728"/>
    </source>
</evidence>
<proteinExistence type="predicted"/>
<dbReference type="Pfam" id="PF01728">
    <property type="entry name" value="FtsJ"/>
    <property type="match status" value="1"/>
</dbReference>
<organism evidence="2">
    <name type="scientific">viral metagenome</name>
    <dbReference type="NCBI Taxonomy" id="1070528"/>
    <lineage>
        <taxon>unclassified sequences</taxon>
        <taxon>metagenomes</taxon>
        <taxon>organismal metagenomes</taxon>
    </lineage>
</organism>
<dbReference type="InterPro" id="IPR050851">
    <property type="entry name" value="mRNA_Cap_2O-Ribose_MeTrfase"/>
</dbReference>
<dbReference type="InterPro" id="IPR029063">
    <property type="entry name" value="SAM-dependent_MTases_sf"/>
</dbReference>
<dbReference type="GO" id="GO:0004483">
    <property type="term" value="F:methyltransferase cap1 activity"/>
    <property type="evidence" value="ECO:0007669"/>
    <property type="project" value="UniProtKB-ARBA"/>
</dbReference>
<dbReference type="InterPro" id="IPR002877">
    <property type="entry name" value="RNA_MeTrfase_FtsJ_dom"/>
</dbReference>
<dbReference type="EMBL" id="MN738815">
    <property type="protein sequence ID" value="QHS84836.1"/>
    <property type="molecule type" value="Genomic_DNA"/>
</dbReference>
<dbReference type="SUPFAM" id="SSF53335">
    <property type="entry name" value="S-adenosyl-L-methionine-dependent methyltransferases"/>
    <property type="match status" value="1"/>
</dbReference>
<dbReference type="PANTHER" id="PTHR16121">
    <property type="entry name" value="CAP-SPECIFIC MRNA (NUCLEOSIDE-2'-O-)-METHYLTRANSFERASE 1-RELATED"/>
    <property type="match status" value="1"/>
</dbReference>
<dbReference type="PANTHER" id="PTHR16121:SF0">
    <property type="entry name" value="CAP-SPECIFIC MRNA (NUCLEOSIDE-2'-O-)-METHYLTRANSFERASE 1"/>
    <property type="match status" value="1"/>
</dbReference>
<dbReference type="GO" id="GO:0032259">
    <property type="term" value="P:methylation"/>
    <property type="evidence" value="ECO:0007669"/>
    <property type="project" value="InterPro"/>
</dbReference>
<reference evidence="2" key="1">
    <citation type="journal article" date="2020" name="Nature">
        <title>Giant virus diversity and host interactions through global metagenomics.</title>
        <authorList>
            <person name="Schulz F."/>
            <person name="Roux S."/>
            <person name="Paez-Espino D."/>
            <person name="Jungbluth S."/>
            <person name="Walsh D.A."/>
            <person name="Denef V.J."/>
            <person name="McMahon K.D."/>
            <person name="Konstantinidis K.T."/>
            <person name="Eloe-Fadrosh E.A."/>
            <person name="Kyrpides N.C."/>
            <person name="Woyke T."/>
        </authorList>
    </citation>
    <scope>NUCLEOTIDE SEQUENCE</scope>
    <source>
        <strain evidence="2">GVMAG-S-ERX556022-25</strain>
    </source>
</reference>
<dbReference type="GO" id="GO:0006370">
    <property type="term" value="P:7-methylguanosine mRNA capping"/>
    <property type="evidence" value="ECO:0007669"/>
    <property type="project" value="TreeGrafter"/>
</dbReference>
<dbReference type="Gene3D" id="3.40.50.12760">
    <property type="match status" value="1"/>
</dbReference>
<sequence>MSYFFLPQIHKIIDINNIIVLTNTESKIILSKSLCFFLNSMKKQIDNYPISWDNYKKYTNPYEYIHTIIPYTKISICKLKPLSRSFYKLIEIHNLLQLFEKQDPIKTFHLAEGPGGFIEAIQLLRSNNNDIYYGMTLIDNNDDNIPGWKKSKYFLSKHNNIFIETGQDKTGNLCNVDNLWFVYKKYKGTIDLITGDGGFDFSIDFNKQEVLSTKLIFCQMCFAFAVQKKGGTFILKIFDIFTQATVDLLYILSLLYEQLIIIKPNTSRWANSEKYVVCKKFKLEETYQLIENLSNLFPLVNSDSIIERFLNIDIPSLYINKLQDINAIIGQQQLENILSTLYLLDNNKQEKLETIKKNNIQKCIQWCIKYKLPYNKNIQQLNVFLSNK</sequence>
<feature type="domain" description="Ribosomal RNA methyltransferase FtsJ" evidence="1">
    <location>
        <begin position="83"/>
        <end position="281"/>
    </location>
</feature>
<accession>A0A6C0AZ75</accession>
<name>A0A6C0AZ75_9ZZZZ</name>
<dbReference type="GO" id="GO:0005737">
    <property type="term" value="C:cytoplasm"/>
    <property type="evidence" value="ECO:0007669"/>
    <property type="project" value="TreeGrafter"/>
</dbReference>